<reference evidence="3 4" key="1">
    <citation type="journal article" date="2021" name="Int. J. Syst. Evol. Microbiol.">
        <title>Halobaculum halophilum sp. nov. and Halobaculum salinum sp. nov., isolated from salt lake and saline soil.</title>
        <authorList>
            <person name="Cui H.L."/>
            <person name="Shi X.W."/>
            <person name="Yin X.M."/>
            <person name="Yang X.Y."/>
            <person name="Hou J."/>
            <person name="Zhu L."/>
        </authorList>
    </citation>
    <scope>NUCLEOTIDE SEQUENCE [LARGE SCALE GENOMIC DNA]</scope>
    <source>
        <strain evidence="3 4">NBRC 109044</strain>
    </source>
</reference>
<dbReference type="EMBL" id="CP081958">
    <property type="protein sequence ID" value="QZP37488.1"/>
    <property type="molecule type" value="Genomic_DNA"/>
</dbReference>
<gene>
    <name evidence="3" type="ORF">K6T50_14620</name>
</gene>
<proteinExistence type="predicted"/>
<evidence type="ECO:0000259" key="2">
    <source>
        <dbReference type="Pfam" id="PF26036"/>
    </source>
</evidence>
<keyword evidence="4" id="KW-1185">Reference proteome</keyword>
<dbReference type="RefSeq" id="WP_222607297.1">
    <property type="nucleotide sequence ID" value="NZ_CP081958.1"/>
</dbReference>
<feature type="domain" description="Putative peptidase inhibitor" evidence="2">
    <location>
        <begin position="2"/>
        <end position="80"/>
    </location>
</feature>
<organism evidence="3 4">
    <name type="scientific">Halobaculum magnesiiphilum</name>
    <dbReference type="NCBI Taxonomy" id="1017351"/>
    <lineage>
        <taxon>Archaea</taxon>
        <taxon>Methanobacteriati</taxon>
        <taxon>Methanobacteriota</taxon>
        <taxon>Stenosarchaea group</taxon>
        <taxon>Halobacteria</taxon>
        <taxon>Halobacteriales</taxon>
        <taxon>Haloferacaceae</taxon>
        <taxon>Halobaculum</taxon>
    </lineage>
</organism>
<evidence type="ECO:0000256" key="1">
    <source>
        <dbReference type="SAM" id="MobiDB-lite"/>
    </source>
</evidence>
<feature type="region of interest" description="Disordered" evidence="1">
    <location>
        <begin position="81"/>
        <end position="104"/>
    </location>
</feature>
<dbReference type="Pfam" id="PF26036">
    <property type="entry name" value="Peptidase_inhib_put"/>
    <property type="match status" value="1"/>
</dbReference>
<dbReference type="InterPro" id="IPR058957">
    <property type="entry name" value="Peptidase_inhib_put_dom"/>
</dbReference>
<evidence type="ECO:0000313" key="4">
    <source>
        <dbReference type="Proteomes" id="UP000826254"/>
    </source>
</evidence>
<accession>A0A8T8WCB9</accession>
<evidence type="ECO:0000313" key="3">
    <source>
        <dbReference type="EMBL" id="QZP37488.1"/>
    </source>
</evidence>
<dbReference type="Proteomes" id="UP000826254">
    <property type="component" value="Chromosome"/>
</dbReference>
<dbReference type="KEGG" id="hmp:K6T50_14620"/>
<dbReference type="GeneID" id="67179400"/>
<feature type="compositionally biased region" description="Acidic residues" evidence="1">
    <location>
        <begin position="85"/>
        <end position="104"/>
    </location>
</feature>
<name>A0A8T8WCB9_9EURY</name>
<sequence>MSHPVRRMREDPLPDESATLVVELGDRDADGFREAVGALGGEVTAALQYDSYRVVLPQDAVDDLCSFDGLALVETADAVGYGGDAGEDVEGASGDIDDANGDAE</sequence>
<dbReference type="AlphaFoldDB" id="A0A8T8WCB9"/>
<protein>
    <recommendedName>
        <fullName evidence="2">Putative peptidase inhibitor domain-containing protein</fullName>
    </recommendedName>
</protein>